<protein>
    <recommendedName>
        <fullName evidence="3">EGF-like domain-containing protein</fullName>
    </recommendedName>
</protein>
<keyword evidence="2" id="KW-0245">EGF-like domain</keyword>
<comment type="caution">
    <text evidence="4">The sequence shown here is derived from an EMBL/GenBank/DDBJ whole genome shotgun (WGS) entry which is preliminary data.</text>
</comment>
<dbReference type="Proteomes" id="UP000194236">
    <property type="component" value="Unassembled WGS sequence"/>
</dbReference>
<dbReference type="EMBL" id="MUJZ01061724">
    <property type="protein sequence ID" value="OTF71293.1"/>
    <property type="molecule type" value="Genomic_DNA"/>
</dbReference>
<evidence type="ECO:0000313" key="5">
    <source>
        <dbReference type="Proteomes" id="UP000194236"/>
    </source>
</evidence>
<dbReference type="OrthoDB" id="5951731at2759"/>
<dbReference type="PROSITE" id="PS01186">
    <property type="entry name" value="EGF_2"/>
    <property type="match status" value="1"/>
</dbReference>
<reference evidence="4 5" key="1">
    <citation type="submission" date="2017-03" db="EMBL/GenBank/DDBJ databases">
        <title>Genome Survey of Euroglyphus maynei.</title>
        <authorList>
            <person name="Arlian L.G."/>
            <person name="Morgan M.S."/>
            <person name="Rider S.D."/>
        </authorList>
    </citation>
    <scope>NUCLEOTIDE SEQUENCE [LARGE SCALE GENOMIC DNA]</scope>
    <source>
        <strain evidence="4">Arlian Lab</strain>
        <tissue evidence="4">Whole body</tissue>
    </source>
</reference>
<dbReference type="PROSITE" id="PS50026">
    <property type="entry name" value="EGF_3"/>
    <property type="match status" value="1"/>
</dbReference>
<organism evidence="4 5">
    <name type="scientific">Euroglyphus maynei</name>
    <name type="common">Mayne's house dust mite</name>
    <dbReference type="NCBI Taxonomy" id="6958"/>
    <lineage>
        <taxon>Eukaryota</taxon>
        <taxon>Metazoa</taxon>
        <taxon>Ecdysozoa</taxon>
        <taxon>Arthropoda</taxon>
        <taxon>Chelicerata</taxon>
        <taxon>Arachnida</taxon>
        <taxon>Acari</taxon>
        <taxon>Acariformes</taxon>
        <taxon>Sarcoptiformes</taxon>
        <taxon>Astigmata</taxon>
        <taxon>Psoroptidia</taxon>
        <taxon>Analgoidea</taxon>
        <taxon>Pyroglyphidae</taxon>
        <taxon>Pyroglyphinae</taxon>
        <taxon>Euroglyphus</taxon>
    </lineage>
</organism>
<keyword evidence="5" id="KW-1185">Reference proteome</keyword>
<proteinExistence type="predicted"/>
<evidence type="ECO:0000256" key="2">
    <source>
        <dbReference type="PROSITE-ProRule" id="PRU00076"/>
    </source>
</evidence>
<keyword evidence="1 2" id="KW-1015">Disulfide bond</keyword>
<evidence type="ECO:0000259" key="3">
    <source>
        <dbReference type="PROSITE" id="PS50026"/>
    </source>
</evidence>
<name>A0A1Y3AUG8_EURMA</name>
<dbReference type="PANTHER" id="PTHR11905:SF237">
    <property type="entry name" value="MIND-MELD, ISOFORM J"/>
    <property type="match status" value="1"/>
</dbReference>
<dbReference type="InterPro" id="IPR000742">
    <property type="entry name" value="EGF"/>
</dbReference>
<dbReference type="PANTHER" id="PTHR11905">
    <property type="entry name" value="ADAM A DISINTEGRIN AND METALLOPROTEASE DOMAIN"/>
    <property type="match status" value="1"/>
</dbReference>
<evidence type="ECO:0000313" key="4">
    <source>
        <dbReference type="EMBL" id="OTF71293.1"/>
    </source>
</evidence>
<comment type="caution">
    <text evidence="2">Lacks conserved residue(s) required for the propagation of feature annotation.</text>
</comment>
<dbReference type="InterPro" id="IPR013111">
    <property type="entry name" value="EGF_extracell"/>
</dbReference>
<gene>
    <name evidence="4" type="ORF">BLA29_011896</name>
</gene>
<dbReference type="PROSITE" id="PS00022">
    <property type="entry name" value="EGF_1"/>
    <property type="match status" value="1"/>
</dbReference>
<dbReference type="AlphaFoldDB" id="A0A1Y3AUG8"/>
<accession>A0A1Y3AUG8</accession>
<feature type="domain" description="EGF-like" evidence="3">
    <location>
        <begin position="80"/>
        <end position="117"/>
    </location>
</feature>
<dbReference type="Pfam" id="PF07974">
    <property type="entry name" value="EGF_2"/>
    <property type="match status" value="1"/>
</dbReference>
<evidence type="ECO:0000256" key="1">
    <source>
        <dbReference type="ARBA" id="ARBA00023157"/>
    </source>
</evidence>
<feature type="disulfide bond" evidence="2">
    <location>
        <begin position="107"/>
        <end position="116"/>
    </location>
</feature>
<dbReference type="Gene3D" id="2.10.25.10">
    <property type="entry name" value="Laminin"/>
    <property type="match status" value="1"/>
</dbReference>
<sequence length="137" mass="14951">MCGSLQCQFGNQVPLFKAKNQEYSRTMVYTGGVEFECKVASGSIREDIINMGLIQDGTKCADNKICINQTCTLLMDMIGENDACPTNIIGEVCSGHGQCSNINTCTCDIGWIGIDCNQRLTDAELASIHLTDIYGMY</sequence>